<reference evidence="1" key="1">
    <citation type="submission" date="2024-02" db="EMBL/GenBank/DDBJ databases">
        <title>Tomenella chthoni gen. nov. sp. nov., a member of the family Jonesiaceae isolated from bat guano.</title>
        <authorList>
            <person name="Miller S.L."/>
            <person name="King J."/>
            <person name="Sankaranarayanan K."/>
            <person name="Lawson P.A."/>
        </authorList>
    </citation>
    <scope>NUCLEOTIDE SEQUENCE</scope>
    <source>
        <strain evidence="1">BS-20</strain>
    </source>
</reference>
<dbReference type="AlphaFoldDB" id="A0AAU7DXP7"/>
<name>A0AAU7DXP7_9MICO</name>
<evidence type="ECO:0000313" key="1">
    <source>
        <dbReference type="EMBL" id="XBH21733.1"/>
    </source>
</evidence>
<organism evidence="1">
    <name type="scientific">Jonesiaceae bacterium BS-20</name>
    <dbReference type="NCBI Taxonomy" id="3120821"/>
    <lineage>
        <taxon>Bacteria</taxon>
        <taxon>Bacillati</taxon>
        <taxon>Actinomycetota</taxon>
        <taxon>Actinomycetes</taxon>
        <taxon>Micrococcales</taxon>
        <taxon>Jonesiaceae</taxon>
    </lineage>
</organism>
<protein>
    <submittedName>
        <fullName evidence="1">Uncharacterized protein</fullName>
    </submittedName>
</protein>
<dbReference type="EMBL" id="CP146203">
    <property type="protein sequence ID" value="XBH21733.1"/>
    <property type="molecule type" value="Genomic_DNA"/>
</dbReference>
<gene>
    <name evidence="1" type="ORF">V5R04_00455</name>
</gene>
<proteinExistence type="predicted"/>
<sequence length="126" mass="14288">MALYEELDAFARHAITLTHETLGLGAYAFVYSEHGNISYNDVSDSAVDLDLLRRATYDLIERFPENGMLNRAVRIANWADLHDAVLDIFARPLQEIHPPYWGLGMHDTEDAIEYAFLASNYARLNG</sequence>
<accession>A0AAU7DXP7</accession>